<reference evidence="3 4" key="1">
    <citation type="submission" date="2018-03" db="EMBL/GenBank/DDBJ databases">
        <authorList>
            <person name="Guldener U."/>
        </authorList>
    </citation>
    <scope>NUCLEOTIDE SEQUENCE [LARGE SCALE GENOMIC DNA]</scope>
    <source>
        <strain evidence="3 4">DAOM196992</strain>
    </source>
</reference>
<proteinExistence type="predicted"/>
<feature type="region of interest" description="Disordered" evidence="1">
    <location>
        <begin position="859"/>
        <end position="888"/>
    </location>
</feature>
<feature type="compositionally biased region" description="Polar residues" evidence="1">
    <location>
        <begin position="314"/>
        <end position="329"/>
    </location>
</feature>
<dbReference type="SUPFAM" id="SSF52087">
    <property type="entry name" value="CRAL/TRIO domain"/>
    <property type="match status" value="1"/>
</dbReference>
<dbReference type="AlphaFoldDB" id="A0A5C3ETZ6"/>
<sequence>MPSVAQKQSKSALAVEQKHRELQQKFKDSNQDVKHLLRLALEQLVPSLSEELELQDEGTARVRAFLEDHATLFRFYRRSRYDHHQALALLTTSIAWRIKTDLDLLSIASLHPLYVSPPAPQPPLFWANSSFKDRFGRPCGVISLRCVERTEQNTLDELKEYIVACMEIMRRYIADLNARHRHEKAGASRTAGPADGQHPVIQAVIAVDLQGSGMANLELELLPFLLDLLKNHFPGMVGAVYILHYGWVHAGMWAVAKRVLPEQALARIFFPSHDELRDHFDPAHIPAAFSGDLAVEMDAASNDVLRKWGRPKRSLSSASEQPTPLSSPDVTRAQRGLSRNSSYESMYEVFYSAAGTPWASRPITPKHSGPPTPRGDQSPRPSGLRMTPSAARKLRRLQMTRGEHLARQRSASDLRVEDPAALGLTVNTAGLSPVTTPYGGRSPAVHGSRRTAEARHVHFGSPSSRRSMSPVRRIGMSRGFNLHSAEDGDDQEASESESDASGKDGAKPPADPSQAAAGGEDADQGGLLSRWRKGRRASQSRAEEESKDQADDEDCAGGVTTITYIDPGSPQLQVPLLGEPPISRSAVPQHRFLSQRSRQYEGRAGHVSPYNATNPFFGYPAYISAPSQETAVPGDAQRFSLGLSTTPQHLHARRRKRDLMRTLTYLFVLRLLALHREIRWKLIVVWKELARTLSVAGEDQTDGDMLWRLAEERRRAQRQATSGKVQQSHSRLSRLLRSKLVLYVIVIASLLRPSWRAHLLAQASNITSLVPVRAGKGSDKLEARPSNTTVVVHRTVLPTPATHSWTGLHIREKLGVKSAAGGNPGGRGTRSRNRALAAAGGALALASLGLYLYRQMGKPGGGGGDDDDDGSRREPDPSGDRNVAKALSKNVKRPTMSLSLSPSFDRSDPAALEGLRTLLAALAPSYLVHLIVPSHGDEELERSVSSLAASLGEMTGFDARRILEYSRHGGRWAIPRALACDCHLEILVQADADDAAAGAFEDEAAEDSALALTELDRIRRSSGLVVVAALSQRAGGGAGAIGAEIDAIFAGLRQRAAEQGGASARLDAPAGMRAYDRRHEGGEAWQMVAEQVQLLRESWK</sequence>
<dbReference type="Gene3D" id="3.40.525.10">
    <property type="entry name" value="CRAL-TRIO lipid binding domain"/>
    <property type="match status" value="1"/>
</dbReference>
<dbReference type="InterPro" id="IPR036865">
    <property type="entry name" value="CRAL-TRIO_dom_sf"/>
</dbReference>
<dbReference type="Proteomes" id="UP000323386">
    <property type="component" value="Unassembled WGS sequence"/>
</dbReference>
<evidence type="ECO:0000313" key="4">
    <source>
        <dbReference type="Proteomes" id="UP000323386"/>
    </source>
</evidence>
<accession>A0A5C3ETZ6</accession>
<evidence type="ECO:0000259" key="2">
    <source>
        <dbReference type="PROSITE" id="PS50191"/>
    </source>
</evidence>
<dbReference type="PROSITE" id="PS50191">
    <property type="entry name" value="CRAL_TRIO"/>
    <property type="match status" value="1"/>
</dbReference>
<feature type="region of interest" description="Disordered" evidence="1">
    <location>
        <begin position="358"/>
        <end position="388"/>
    </location>
</feature>
<name>A0A5C3ETZ6_9BASI</name>
<feature type="region of interest" description="Disordered" evidence="1">
    <location>
        <begin position="310"/>
        <end position="338"/>
    </location>
</feature>
<keyword evidence="4" id="KW-1185">Reference proteome</keyword>
<dbReference type="InterPro" id="IPR001251">
    <property type="entry name" value="CRAL-TRIO_dom"/>
</dbReference>
<dbReference type="Pfam" id="PF00650">
    <property type="entry name" value="CRAL_TRIO"/>
    <property type="match status" value="1"/>
</dbReference>
<dbReference type="OrthoDB" id="75724at2759"/>
<gene>
    <name evidence="3" type="ORF">PSFLO_01304</name>
</gene>
<dbReference type="InterPro" id="IPR052432">
    <property type="entry name" value="PITP/CRAL-TRIO"/>
</dbReference>
<dbReference type="CDD" id="cd00170">
    <property type="entry name" value="SEC14"/>
    <property type="match status" value="1"/>
</dbReference>
<feature type="compositionally biased region" description="Acidic residues" evidence="1">
    <location>
        <begin position="487"/>
        <end position="498"/>
    </location>
</feature>
<evidence type="ECO:0000313" key="3">
    <source>
        <dbReference type="EMBL" id="SPO35833.1"/>
    </source>
</evidence>
<dbReference type="EMBL" id="OOIP01000003">
    <property type="protein sequence ID" value="SPO35833.1"/>
    <property type="molecule type" value="Genomic_DNA"/>
</dbReference>
<dbReference type="PANTHER" id="PTHR46590:SF4">
    <property type="entry name" value="CRAL-TRIO DOMAIN-CONTAINING PROTEIN"/>
    <property type="match status" value="1"/>
</dbReference>
<dbReference type="PANTHER" id="PTHR46590">
    <property type="entry name" value="PHOSPHATIDYLINOSITOL TRANSFER PROTEIN CSR1-RELATED"/>
    <property type="match status" value="1"/>
</dbReference>
<protein>
    <recommendedName>
        <fullName evidence="2">CRAL-TRIO domain-containing protein</fullName>
    </recommendedName>
</protein>
<evidence type="ECO:0000256" key="1">
    <source>
        <dbReference type="SAM" id="MobiDB-lite"/>
    </source>
</evidence>
<feature type="compositionally biased region" description="Low complexity" evidence="1">
    <location>
        <begin position="461"/>
        <end position="473"/>
    </location>
</feature>
<feature type="compositionally biased region" description="Basic and acidic residues" evidence="1">
    <location>
        <begin position="870"/>
        <end position="883"/>
    </location>
</feature>
<organism evidence="3 4">
    <name type="scientific">Pseudozyma flocculosa</name>
    <dbReference type="NCBI Taxonomy" id="84751"/>
    <lineage>
        <taxon>Eukaryota</taxon>
        <taxon>Fungi</taxon>
        <taxon>Dikarya</taxon>
        <taxon>Basidiomycota</taxon>
        <taxon>Ustilaginomycotina</taxon>
        <taxon>Ustilaginomycetes</taxon>
        <taxon>Ustilaginales</taxon>
        <taxon>Ustilaginaceae</taxon>
        <taxon>Pseudozyma</taxon>
    </lineage>
</organism>
<feature type="region of interest" description="Disordered" evidence="1">
    <location>
        <begin position="429"/>
        <end position="571"/>
    </location>
</feature>
<feature type="domain" description="CRAL-TRIO" evidence="2">
    <location>
        <begin position="133"/>
        <end position="297"/>
    </location>
</feature>